<dbReference type="SMART" id="SM00567">
    <property type="entry name" value="EZ_HEAT"/>
    <property type="match status" value="4"/>
</dbReference>
<dbReference type="PANTHER" id="PTHR12697:SF5">
    <property type="entry name" value="DEOXYHYPUSINE HYDROXYLASE"/>
    <property type="match status" value="1"/>
</dbReference>
<name>A0A1G7J6G8_9EURY</name>
<dbReference type="STRING" id="660518.SAMN05216218_104220"/>
<dbReference type="OrthoDB" id="240621at2157"/>
<keyword evidence="3" id="KW-1185">Reference proteome</keyword>
<sequence length="251" mass="26575">MLRRLLSWLGSDDDRPADPETRADRLREIGRDPLAHGHDATEDVLAALDDESPLVRTTAAEVLGSVEVYHELVAADPLIECLDDPERSVRLAAAEALTVTTDATVVDDVLPYALADDPGVRAAGAVGLYHALGRITYEFAPAQVEALFDAVAATNEGDAGTEDDELAREYLLSAISRGVATRDLASLDAARTDILVTALDDDAISVSGQAAALLGHVDNETARAGLRKASERHADERVRDAATEALTDGAE</sequence>
<reference evidence="3" key="1">
    <citation type="submission" date="2016-10" db="EMBL/GenBank/DDBJ databases">
        <authorList>
            <person name="Varghese N."/>
            <person name="Submissions S."/>
        </authorList>
    </citation>
    <scope>NUCLEOTIDE SEQUENCE [LARGE SCALE GENOMIC DNA]</scope>
    <source>
        <strain evidence="3">IBRC-M 10760</strain>
    </source>
</reference>
<dbReference type="InterPro" id="IPR011989">
    <property type="entry name" value="ARM-like"/>
</dbReference>
<dbReference type="Proteomes" id="UP000199076">
    <property type="component" value="Unassembled WGS sequence"/>
</dbReference>
<dbReference type="PANTHER" id="PTHR12697">
    <property type="entry name" value="PBS LYASE HEAT-LIKE PROTEIN"/>
    <property type="match status" value="1"/>
</dbReference>
<evidence type="ECO:0000313" key="3">
    <source>
        <dbReference type="Proteomes" id="UP000199076"/>
    </source>
</evidence>
<dbReference type="Pfam" id="PF13646">
    <property type="entry name" value="HEAT_2"/>
    <property type="match status" value="1"/>
</dbReference>
<dbReference type="InterPro" id="IPR016024">
    <property type="entry name" value="ARM-type_fold"/>
</dbReference>
<dbReference type="Gene3D" id="1.25.10.10">
    <property type="entry name" value="Leucine-rich Repeat Variant"/>
    <property type="match status" value="1"/>
</dbReference>
<organism evidence="2 3">
    <name type="scientific">Halorientalis regularis</name>
    <dbReference type="NCBI Taxonomy" id="660518"/>
    <lineage>
        <taxon>Archaea</taxon>
        <taxon>Methanobacteriati</taxon>
        <taxon>Methanobacteriota</taxon>
        <taxon>Stenosarchaea group</taxon>
        <taxon>Halobacteria</taxon>
        <taxon>Halobacteriales</taxon>
        <taxon>Haloarculaceae</taxon>
        <taxon>Halorientalis</taxon>
    </lineage>
</organism>
<protein>
    <submittedName>
        <fullName evidence="2">HEAT repeat-containing protein</fullName>
    </submittedName>
</protein>
<dbReference type="EMBL" id="FNBK01000004">
    <property type="protein sequence ID" value="SDF20471.1"/>
    <property type="molecule type" value="Genomic_DNA"/>
</dbReference>
<evidence type="ECO:0000313" key="2">
    <source>
        <dbReference type="EMBL" id="SDF20471.1"/>
    </source>
</evidence>
<dbReference type="AlphaFoldDB" id="A0A1G7J6G8"/>
<feature type="compositionally biased region" description="Basic and acidic residues" evidence="1">
    <location>
        <begin position="228"/>
        <end position="242"/>
    </location>
</feature>
<gene>
    <name evidence="2" type="ORF">SAMN05216218_104220</name>
</gene>
<dbReference type="RefSeq" id="WP_092689897.1">
    <property type="nucleotide sequence ID" value="NZ_FNBK01000004.1"/>
</dbReference>
<evidence type="ECO:0000256" key="1">
    <source>
        <dbReference type="SAM" id="MobiDB-lite"/>
    </source>
</evidence>
<dbReference type="GO" id="GO:0016491">
    <property type="term" value="F:oxidoreductase activity"/>
    <property type="evidence" value="ECO:0007669"/>
    <property type="project" value="TreeGrafter"/>
</dbReference>
<dbReference type="InterPro" id="IPR004155">
    <property type="entry name" value="PBS_lyase_HEAT"/>
</dbReference>
<proteinExistence type="predicted"/>
<accession>A0A1G7J6G8</accession>
<dbReference type="SUPFAM" id="SSF48371">
    <property type="entry name" value="ARM repeat"/>
    <property type="match status" value="1"/>
</dbReference>
<feature type="region of interest" description="Disordered" evidence="1">
    <location>
        <begin position="227"/>
        <end position="251"/>
    </location>
</feature>